<evidence type="ECO:0000256" key="3">
    <source>
        <dbReference type="ARBA" id="ARBA00022750"/>
    </source>
</evidence>
<name>A0AAV9IY18_CYACA</name>
<dbReference type="SUPFAM" id="SSF54236">
    <property type="entry name" value="Ubiquitin-like"/>
    <property type="match status" value="1"/>
</dbReference>
<dbReference type="Pfam" id="PF00627">
    <property type="entry name" value="UBA"/>
    <property type="match status" value="1"/>
</dbReference>
<feature type="compositionally biased region" description="Basic and acidic residues" evidence="5">
    <location>
        <begin position="360"/>
        <end position="369"/>
    </location>
</feature>
<dbReference type="Gene3D" id="2.40.70.10">
    <property type="entry name" value="Acid Proteases"/>
    <property type="match status" value="1"/>
</dbReference>
<reference evidence="7 8" key="1">
    <citation type="submission" date="2022-07" db="EMBL/GenBank/DDBJ databases">
        <title>Genome-wide signatures of adaptation to extreme environments.</title>
        <authorList>
            <person name="Cho C.H."/>
            <person name="Yoon H.S."/>
        </authorList>
    </citation>
    <scope>NUCLEOTIDE SEQUENCE [LARGE SCALE GENOMIC DNA]</scope>
    <source>
        <strain evidence="7 8">DBV 063 E5</strain>
    </source>
</reference>
<evidence type="ECO:0000256" key="5">
    <source>
        <dbReference type="SAM" id="MobiDB-lite"/>
    </source>
</evidence>
<dbReference type="EMBL" id="JANCYW010000010">
    <property type="protein sequence ID" value="KAK4536985.1"/>
    <property type="molecule type" value="Genomic_DNA"/>
</dbReference>
<comment type="similarity">
    <text evidence="1">Belongs to the DDI1 family.</text>
</comment>
<dbReference type="Gene3D" id="3.10.20.90">
    <property type="entry name" value="Phosphatidylinositol 3-kinase Catalytic Subunit, Chain A, domain 1"/>
    <property type="match status" value="1"/>
</dbReference>
<evidence type="ECO:0000259" key="6">
    <source>
        <dbReference type="PROSITE" id="PS50030"/>
    </source>
</evidence>
<feature type="region of interest" description="Disordered" evidence="5">
    <location>
        <begin position="339"/>
        <end position="369"/>
    </location>
</feature>
<evidence type="ECO:0000313" key="8">
    <source>
        <dbReference type="Proteomes" id="UP001301350"/>
    </source>
</evidence>
<dbReference type="PROSITE" id="PS50030">
    <property type="entry name" value="UBA"/>
    <property type="match status" value="1"/>
</dbReference>
<organism evidence="7 8">
    <name type="scientific">Cyanidium caldarium</name>
    <name type="common">Red alga</name>
    <dbReference type="NCBI Taxonomy" id="2771"/>
    <lineage>
        <taxon>Eukaryota</taxon>
        <taxon>Rhodophyta</taxon>
        <taxon>Bangiophyceae</taxon>
        <taxon>Cyanidiales</taxon>
        <taxon>Cyanidiaceae</taxon>
        <taxon>Cyanidium</taxon>
    </lineage>
</organism>
<dbReference type="SMART" id="SM00165">
    <property type="entry name" value="UBA"/>
    <property type="match status" value="1"/>
</dbReference>
<feature type="compositionally biased region" description="Polar residues" evidence="5">
    <location>
        <begin position="141"/>
        <end position="156"/>
    </location>
</feature>
<evidence type="ECO:0000313" key="7">
    <source>
        <dbReference type="EMBL" id="KAK4536985.1"/>
    </source>
</evidence>
<comment type="caution">
    <text evidence="7">The sequence shown here is derived from an EMBL/GenBank/DDBJ whole genome shotgun (WGS) entry which is preliminary data.</text>
</comment>
<dbReference type="GO" id="GO:0004190">
    <property type="term" value="F:aspartic-type endopeptidase activity"/>
    <property type="evidence" value="ECO:0007669"/>
    <property type="project" value="UniProtKB-KW"/>
</dbReference>
<dbReference type="PANTHER" id="PTHR15397">
    <property type="entry name" value="SODIUM-GLUCOSE COTRANSPORTER REGULATORY PROTEIN -RELATED"/>
    <property type="match status" value="1"/>
</dbReference>
<proteinExistence type="inferred from homology"/>
<dbReference type="GO" id="GO:0006508">
    <property type="term" value="P:proteolysis"/>
    <property type="evidence" value="ECO:0007669"/>
    <property type="project" value="UniProtKB-KW"/>
</dbReference>
<keyword evidence="4" id="KW-0378">Hydrolase</keyword>
<accession>A0AAV9IY18</accession>
<gene>
    <name evidence="7" type="ORF">CDCA_CDCA10G3010</name>
</gene>
<protein>
    <recommendedName>
        <fullName evidence="6">UBA domain-containing protein</fullName>
    </recommendedName>
</protein>
<evidence type="ECO:0000256" key="2">
    <source>
        <dbReference type="ARBA" id="ARBA00022670"/>
    </source>
</evidence>
<dbReference type="InterPro" id="IPR015940">
    <property type="entry name" value="UBA"/>
</dbReference>
<dbReference type="Proteomes" id="UP001301350">
    <property type="component" value="Unassembled WGS sequence"/>
</dbReference>
<feature type="domain" description="UBA" evidence="6">
    <location>
        <begin position="364"/>
        <end position="405"/>
    </location>
</feature>
<dbReference type="SUPFAM" id="SSF46934">
    <property type="entry name" value="UBA-like"/>
    <property type="match status" value="1"/>
</dbReference>
<dbReference type="InterPro" id="IPR019103">
    <property type="entry name" value="Peptidase_aspartic_DDI1-type"/>
</dbReference>
<dbReference type="CDD" id="cd05479">
    <property type="entry name" value="RP_DDI"/>
    <property type="match status" value="1"/>
</dbReference>
<feature type="region of interest" description="Disordered" evidence="5">
    <location>
        <begin position="105"/>
        <end position="156"/>
    </location>
</feature>
<dbReference type="InterPro" id="IPR029071">
    <property type="entry name" value="Ubiquitin-like_domsf"/>
</dbReference>
<dbReference type="InterPro" id="IPR009060">
    <property type="entry name" value="UBA-like_sf"/>
</dbReference>
<keyword evidence="3" id="KW-0064">Aspartyl protease</keyword>
<sequence>MHVSVVCLDRETTANLKVEADTPLRSVMEMAVRALGLDTAASTGWSLWKDGRRLDGHQTVEEVGMGAYDVLVLQPVADARRSETSASTATDAVAARLAEALLAHGRSRDEIPPQPRDGAAALPISGVRGECRPADTDHRATATTEPSSSGAPSDTDTRRLLQQASGDPFHPDVQRFIERQIQQANIQSNLEAALEYNAESFAQVPMLFVQCRVAAGSARQAQSLIAFVDCGAQATILSLACAERSGLSRLMDRRFTGTARGVGQARVLGRVHLALLELGGEWMECSFQVVEGLELDMLLGLDMMRKHSMCIDLGRNGLRVRDRHIPFLAEHQLPPALRAPLAGPATGVDTGSAVESGEQGQRRQPEEEAKVERLMQLGFDGGTVRRVLAAAGGNEELAASILFGQ</sequence>
<dbReference type="Pfam" id="PF09668">
    <property type="entry name" value="Asp_protease"/>
    <property type="match status" value="1"/>
</dbReference>
<dbReference type="SUPFAM" id="SSF50630">
    <property type="entry name" value="Acid proteases"/>
    <property type="match status" value="1"/>
</dbReference>
<evidence type="ECO:0000256" key="4">
    <source>
        <dbReference type="ARBA" id="ARBA00022801"/>
    </source>
</evidence>
<feature type="compositionally biased region" description="Basic and acidic residues" evidence="5">
    <location>
        <begin position="129"/>
        <end position="140"/>
    </location>
</feature>
<keyword evidence="8" id="KW-1185">Reference proteome</keyword>
<dbReference type="AlphaFoldDB" id="A0AAV9IY18"/>
<keyword evidence="2" id="KW-0645">Protease</keyword>
<evidence type="ECO:0000256" key="1">
    <source>
        <dbReference type="ARBA" id="ARBA00009136"/>
    </source>
</evidence>
<dbReference type="PANTHER" id="PTHR15397:SF3">
    <property type="entry name" value="DNA DAMAGE INDUCIBLE 1 HOMOLOG 2"/>
    <property type="match status" value="1"/>
</dbReference>
<dbReference type="Gene3D" id="1.10.8.10">
    <property type="entry name" value="DNA helicase RuvA subunit, C-terminal domain"/>
    <property type="match status" value="1"/>
</dbReference>
<dbReference type="InterPro" id="IPR021109">
    <property type="entry name" value="Peptidase_aspartic_dom_sf"/>
</dbReference>